<organism evidence="3 4">
    <name type="scientific">Palleronia aestuarii</name>
    <dbReference type="NCBI Taxonomy" id="568105"/>
    <lineage>
        <taxon>Bacteria</taxon>
        <taxon>Pseudomonadati</taxon>
        <taxon>Pseudomonadota</taxon>
        <taxon>Alphaproteobacteria</taxon>
        <taxon>Rhodobacterales</taxon>
        <taxon>Roseobacteraceae</taxon>
        <taxon>Palleronia</taxon>
    </lineage>
</organism>
<feature type="transmembrane region" description="Helical" evidence="2">
    <location>
        <begin position="265"/>
        <end position="287"/>
    </location>
</feature>
<gene>
    <name evidence="3" type="ORF">LX81_02998</name>
</gene>
<comment type="caution">
    <text evidence="3">The sequence shown here is derived from an EMBL/GenBank/DDBJ whole genome shotgun (WGS) entry which is preliminary data.</text>
</comment>
<accession>A0A2W7PXE2</accession>
<feature type="transmembrane region" description="Helical" evidence="2">
    <location>
        <begin position="43"/>
        <end position="70"/>
    </location>
</feature>
<feature type="compositionally biased region" description="Basic and acidic residues" evidence="1">
    <location>
        <begin position="13"/>
        <end position="22"/>
    </location>
</feature>
<proteinExistence type="predicted"/>
<name>A0A2W7PXE2_9RHOB</name>
<feature type="transmembrane region" description="Helical" evidence="2">
    <location>
        <begin position="128"/>
        <end position="151"/>
    </location>
</feature>
<dbReference type="OrthoDB" id="7276301at2"/>
<evidence type="ECO:0000313" key="4">
    <source>
        <dbReference type="Proteomes" id="UP000248916"/>
    </source>
</evidence>
<sequence length="304" mass="30533">MTDTFYESTGDTPRQRGDRDAPHTSPVTPAEDARSIMINNVSWGAVFAGVVVGLVAQVIINMIGVGIGAATLDPGTGDNPGVAGFSIGAGIWFAISGILGALAGGFTAGRLSGKAKESTASWHGLTSWALATLVVVYLVSSSIGGIVGGAYSTLTSAVGNVAGAAGTAVEAAGPNPFSAIEQTFQSAIPEDADPAAMRDAAIASVRSALTGDAEGAEQAEAQAVRAIAEAQGIPQQEAQAQFDQFQAQYTETVEQAKQTADTASAAVSTSALLGALGLILGAVAAWFGGRMGAVDPTITRHRVV</sequence>
<protein>
    <recommendedName>
        <fullName evidence="5">PhnA-like protein</fullName>
    </recommendedName>
</protein>
<dbReference type="Proteomes" id="UP000248916">
    <property type="component" value="Unassembled WGS sequence"/>
</dbReference>
<keyword evidence="2" id="KW-1133">Transmembrane helix</keyword>
<evidence type="ECO:0000256" key="1">
    <source>
        <dbReference type="SAM" id="MobiDB-lite"/>
    </source>
</evidence>
<keyword evidence="4" id="KW-1185">Reference proteome</keyword>
<keyword evidence="2" id="KW-0472">Membrane</keyword>
<feature type="region of interest" description="Disordered" evidence="1">
    <location>
        <begin position="1"/>
        <end position="30"/>
    </location>
</feature>
<feature type="compositionally biased region" description="Polar residues" evidence="1">
    <location>
        <begin position="1"/>
        <end position="12"/>
    </location>
</feature>
<dbReference type="AlphaFoldDB" id="A0A2W7PXE2"/>
<evidence type="ECO:0008006" key="5">
    <source>
        <dbReference type="Google" id="ProtNLM"/>
    </source>
</evidence>
<evidence type="ECO:0000313" key="3">
    <source>
        <dbReference type="EMBL" id="PZX14199.1"/>
    </source>
</evidence>
<evidence type="ECO:0000256" key="2">
    <source>
        <dbReference type="SAM" id="Phobius"/>
    </source>
</evidence>
<keyword evidence="2" id="KW-0812">Transmembrane</keyword>
<feature type="transmembrane region" description="Helical" evidence="2">
    <location>
        <begin position="82"/>
        <end position="107"/>
    </location>
</feature>
<reference evidence="3 4" key="1">
    <citation type="submission" date="2018-06" db="EMBL/GenBank/DDBJ databases">
        <title>Genomic Encyclopedia of Archaeal and Bacterial Type Strains, Phase II (KMG-II): from individual species to whole genera.</title>
        <authorList>
            <person name="Goeker M."/>
        </authorList>
    </citation>
    <scope>NUCLEOTIDE SEQUENCE [LARGE SCALE GENOMIC DNA]</scope>
    <source>
        <strain evidence="3 4">DSM 22009</strain>
    </source>
</reference>
<dbReference type="EMBL" id="QKZL01000015">
    <property type="protein sequence ID" value="PZX14199.1"/>
    <property type="molecule type" value="Genomic_DNA"/>
</dbReference>